<name>H5TRF8_GORO1</name>
<organism evidence="1 2">
    <name type="scientific">Gordonia otitidis (strain DSM 44809 / CCUG 52243 / JCM 12355 / NBRC 100426 / IFM 10032)</name>
    <dbReference type="NCBI Taxonomy" id="1108044"/>
    <lineage>
        <taxon>Bacteria</taxon>
        <taxon>Bacillati</taxon>
        <taxon>Actinomycetota</taxon>
        <taxon>Actinomycetes</taxon>
        <taxon>Mycobacteriales</taxon>
        <taxon>Gordoniaceae</taxon>
        <taxon>Gordonia</taxon>
    </lineage>
</organism>
<evidence type="ECO:0008006" key="3">
    <source>
        <dbReference type="Google" id="ProtNLM"/>
    </source>
</evidence>
<dbReference type="AlphaFoldDB" id="H5TRF8"/>
<dbReference type="EMBL" id="BAFB01000194">
    <property type="protein sequence ID" value="GAB36066.1"/>
    <property type="molecule type" value="Genomic_DNA"/>
</dbReference>
<dbReference type="Proteomes" id="UP000005038">
    <property type="component" value="Unassembled WGS sequence"/>
</dbReference>
<proteinExistence type="predicted"/>
<protein>
    <recommendedName>
        <fullName evidence="3">DNA primase/polymerase bifunctional N-terminal domain-containing protein</fullName>
    </recommendedName>
</protein>
<sequence length="773" mass="84694">MPQPATAPVHGTRINPDTHHCFRIAAAWAPRRRVRVDTANTHQYKTVRRFPRNVHDSIAPTQPWAVELFDTLGQLRIIGIDFDDKLGHHARPDTDADDLFTCLQHLGLPALLSSSSPHTRRRHIWILCADNGLTAPQTTTLRRLLAARYPSIDPTPLTNPDSGALRFPGAPHRAGGHAELIAVSTPPNCDPTAVLTGASRAATDIVDRLAAHFAATGTPPHLTNTPQPRQAAGVPRGWVVRDRDTLSAAITAATTELRCSRYRLAAHVTDAGLPPLELTATDVADQLPQLHTTPTAADAAVCLTSLPDATQPPPQPLDLTSTTIAPTAVHRVDDCVADRDSHTSIDDVWPADYATRAESLGLRDHLNALPARILALLNPAATVTDMRADASRIERSVLLACAHAGWDSDTVTLLQDAFAPAAFTHSQSQRLPATIHRQPRTPHAARTHLLRQFDRARAAVTRYTPRPDTDRDRTIDDITDRATRILAWADQQHITYRCDTHLLRRILEAHLVCALTGTSTYYASTRELARIAAVNSPQTAATYTRILVDLNVIDLRTPAAGRRAHEFELRTPDEPSWTQGVPAPHAPTRELATTAPSMKTLRESLQKKLGLFAHDVWTAPGGTHASLLLAALHTIPGCDTAAAACTTGLTADQVTRATRFLTDAGLLTTPDASPISDTQWQHAAQKTRTAGAWHRRRTRWTIQRACWDWWQAEHEFLAAPHDHKHTVWASTVLSTLGRYPRTTSPQPGGSTADHAAAYRRLAPRYTPTRWVTQ</sequence>
<accession>H5TRF8</accession>
<keyword evidence="2" id="KW-1185">Reference proteome</keyword>
<comment type="caution">
    <text evidence="1">The sequence shown here is derived from an EMBL/GenBank/DDBJ whole genome shotgun (WGS) entry which is preliminary data.</text>
</comment>
<evidence type="ECO:0000313" key="1">
    <source>
        <dbReference type="EMBL" id="GAB36066.1"/>
    </source>
</evidence>
<reference evidence="1" key="1">
    <citation type="submission" date="2012-02" db="EMBL/GenBank/DDBJ databases">
        <title>Whole genome shotgun sequence of Gordonia otitidis NBRC 100426.</title>
        <authorList>
            <person name="Yoshida I."/>
            <person name="Hosoyama A."/>
            <person name="Tsuchikane K."/>
            <person name="Katsumata H."/>
            <person name="Yamazaki S."/>
            <person name="Fujita N."/>
        </authorList>
    </citation>
    <scope>NUCLEOTIDE SEQUENCE [LARGE SCALE GENOMIC DNA]</scope>
    <source>
        <strain evidence="1">NBRC 100426</strain>
    </source>
</reference>
<gene>
    <name evidence="1" type="ORF">GOOTI_194_00010</name>
</gene>
<evidence type="ECO:0000313" key="2">
    <source>
        <dbReference type="Proteomes" id="UP000005038"/>
    </source>
</evidence>